<reference evidence="1" key="1">
    <citation type="submission" date="2018-06" db="EMBL/GenBank/DDBJ databases">
        <authorList>
            <person name="Zhirakovskaya E."/>
        </authorList>
    </citation>
    <scope>NUCLEOTIDE SEQUENCE</scope>
</reference>
<sequence>MSALKPMAIVRNTGIIALAAVLLGGCSYDYLQHSERVAYSAGNAVRANLEGQVINPSGGYMYDVSGLGKNGYVTDPGTVDPGAVDPGAVAP</sequence>
<gene>
    <name evidence="1" type="ORF">MNBD_ALPHA12-480</name>
</gene>
<dbReference type="EMBL" id="UOEO01000206">
    <property type="protein sequence ID" value="VAW22586.1"/>
    <property type="molecule type" value="Genomic_DNA"/>
</dbReference>
<proteinExistence type="predicted"/>
<accession>A0A3B0USE6</accession>
<evidence type="ECO:0000313" key="1">
    <source>
        <dbReference type="EMBL" id="VAW22586.1"/>
    </source>
</evidence>
<name>A0A3B0USE6_9ZZZZ</name>
<dbReference type="AlphaFoldDB" id="A0A3B0USE6"/>
<protein>
    <submittedName>
        <fullName evidence="1">Uncharacterized protein</fullName>
    </submittedName>
</protein>
<organism evidence="1">
    <name type="scientific">hydrothermal vent metagenome</name>
    <dbReference type="NCBI Taxonomy" id="652676"/>
    <lineage>
        <taxon>unclassified sequences</taxon>
        <taxon>metagenomes</taxon>
        <taxon>ecological metagenomes</taxon>
    </lineage>
</organism>
<dbReference type="PROSITE" id="PS51257">
    <property type="entry name" value="PROKAR_LIPOPROTEIN"/>
    <property type="match status" value="1"/>
</dbReference>